<dbReference type="SUPFAM" id="SSF50969">
    <property type="entry name" value="YVTN repeat-like/Quinoprotein amine dehydrogenase"/>
    <property type="match status" value="1"/>
</dbReference>
<organism evidence="2">
    <name type="scientific">Campylobacter ureolyticus</name>
    <dbReference type="NCBI Taxonomy" id="827"/>
    <lineage>
        <taxon>Bacteria</taxon>
        <taxon>Pseudomonadati</taxon>
        <taxon>Campylobacterota</taxon>
        <taxon>Epsilonproteobacteria</taxon>
        <taxon>Campylobacterales</taxon>
        <taxon>Campylobacteraceae</taxon>
        <taxon>Campylobacter</taxon>
    </lineage>
</organism>
<evidence type="ECO:0000256" key="1">
    <source>
        <dbReference type="SAM" id="Phobius"/>
    </source>
</evidence>
<sequence length="362" mass="41794">MQNQNKIFKNKILFLVFLIIVITPLIFMVFKYDKNQEKVVKIEKKEINFDGSDEYIYRKDFKSSVKIPFEVRKMIISHDKTKLFALGHDRDGFAVVDISKLSNLKIEKIYYYPKAKYSVEDTDMKESKDSKFLYLVSPNLGVLKFNAKTYEIVGKFSEKFISKITLLDDIAFLKHKDGLFSLNLKTMEKIGEFKTCQSYNFIEKGDILVFDKNTAYMSDFCGLHILDIKNPDKIKEISVAKDKINTPISLKISQDKKTLFENSLDGINKYDLSNPLKPLFLDEYVTNSRVYNFHLSRGLILANRNKDGKDDVLVPGLDLLNSDFVVIKSYFMPEARVVDGVILNDEIIFKIDVGFDAFIGTI</sequence>
<feature type="transmembrane region" description="Helical" evidence="1">
    <location>
        <begin position="12"/>
        <end position="30"/>
    </location>
</feature>
<evidence type="ECO:0000313" key="2">
    <source>
        <dbReference type="EMBL" id="VYT07103.1"/>
    </source>
</evidence>
<keyword evidence="1" id="KW-0472">Membrane</keyword>
<dbReference type="RefSeq" id="WP_156847722.1">
    <property type="nucleotide sequence ID" value="NZ_CACRSK010000006.1"/>
</dbReference>
<dbReference type="EMBL" id="CACRSK010000006">
    <property type="protein sequence ID" value="VYT07103.1"/>
    <property type="molecule type" value="Genomic_DNA"/>
</dbReference>
<keyword evidence="1" id="KW-1133">Transmembrane helix</keyword>
<protein>
    <submittedName>
        <fullName evidence="2">Uncharacterized protein</fullName>
    </submittedName>
</protein>
<dbReference type="AlphaFoldDB" id="A0A6N2TR54"/>
<keyword evidence="1" id="KW-0812">Transmembrane</keyword>
<accession>A0A6N2TR54</accession>
<proteinExistence type="predicted"/>
<reference evidence="2" key="1">
    <citation type="submission" date="2019-11" db="EMBL/GenBank/DDBJ databases">
        <authorList>
            <person name="Feng L."/>
        </authorList>
    </citation>
    <scope>NUCLEOTIDE SEQUENCE</scope>
    <source>
        <strain evidence="2">CUreolyticusLFYP111</strain>
    </source>
</reference>
<dbReference type="InterPro" id="IPR011044">
    <property type="entry name" value="Quino_amine_DH_bsu"/>
</dbReference>
<name>A0A6N2TR54_9BACT</name>
<gene>
    <name evidence="2" type="ORF">CULFYP111_01460</name>
</gene>